<gene>
    <name evidence="8" type="ORF">DIW15_04915</name>
</gene>
<feature type="active site" evidence="4">
    <location>
        <position position="155"/>
    </location>
</feature>
<evidence type="ECO:0000256" key="1">
    <source>
        <dbReference type="ARBA" id="ARBA00000073"/>
    </source>
</evidence>
<dbReference type="SUPFAM" id="SSF55120">
    <property type="entry name" value="Pseudouridine synthase"/>
    <property type="match status" value="1"/>
</dbReference>
<dbReference type="PROSITE" id="PS01129">
    <property type="entry name" value="PSI_RLU"/>
    <property type="match status" value="1"/>
</dbReference>
<dbReference type="SMART" id="SM00363">
    <property type="entry name" value="S4"/>
    <property type="match status" value="1"/>
</dbReference>
<evidence type="ECO:0000256" key="3">
    <source>
        <dbReference type="ARBA" id="ARBA00023235"/>
    </source>
</evidence>
<evidence type="ECO:0000256" key="2">
    <source>
        <dbReference type="ARBA" id="ARBA00010876"/>
    </source>
</evidence>
<dbReference type="CDD" id="cd02869">
    <property type="entry name" value="PseudoU_synth_RluA_like"/>
    <property type="match status" value="1"/>
</dbReference>
<protein>
    <recommendedName>
        <fullName evidence="6">Pseudouridine synthase</fullName>
        <ecNumber evidence="6">5.4.99.-</ecNumber>
    </recommendedName>
</protein>
<dbReference type="Pfam" id="PF00849">
    <property type="entry name" value="PseudoU_synth_2"/>
    <property type="match status" value="1"/>
</dbReference>
<dbReference type="GO" id="GO:0120159">
    <property type="term" value="F:rRNA pseudouridine synthase activity"/>
    <property type="evidence" value="ECO:0007669"/>
    <property type="project" value="UniProtKB-ARBA"/>
</dbReference>
<dbReference type="CDD" id="cd00165">
    <property type="entry name" value="S4"/>
    <property type="match status" value="1"/>
</dbReference>
<dbReference type="InterPro" id="IPR006145">
    <property type="entry name" value="PsdUridine_synth_RsuA/RluA"/>
</dbReference>
<name>A0A3D4S5D4_9ENTE</name>
<reference evidence="8 9" key="1">
    <citation type="journal article" date="2018" name="Nat. Biotechnol.">
        <title>A standardized bacterial taxonomy based on genome phylogeny substantially revises the tree of life.</title>
        <authorList>
            <person name="Parks D.H."/>
            <person name="Chuvochina M."/>
            <person name="Waite D.W."/>
            <person name="Rinke C."/>
            <person name="Skarshewski A."/>
            <person name="Chaumeil P.A."/>
            <person name="Hugenholtz P."/>
        </authorList>
    </citation>
    <scope>NUCLEOTIDE SEQUENCE [LARGE SCALE GENOMIC DNA]</scope>
    <source>
        <strain evidence="8">UBA11306</strain>
    </source>
</reference>
<organism evidence="8 9">
    <name type="scientific">Bavariicoccus seileri</name>
    <dbReference type="NCBI Taxonomy" id="549685"/>
    <lineage>
        <taxon>Bacteria</taxon>
        <taxon>Bacillati</taxon>
        <taxon>Bacillota</taxon>
        <taxon>Bacilli</taxon>
        <taxon>Lactobacillales</taxon>
        <taxon>Enterococcaceae</taxon>
        <taxon>Bavariicoccus</taxon>
    </lineage>
</organism>
<comment type="function">
    <text evidence="6">Responsible for synthesis of pseudouridine from uracil.</text>
</comment>
<dbReference type="RefSeq" id="WP_022795868.1">
    <property type="nucleotide sequence ID" value="NZ_JBQEAI010000007.1"/>
</dbReference>
<dbReference type="SUPFAM" id="SSF55174">
    <property type="entry name" value="Alpha-L RNA-binding motif"/>
    <property type="match status" value="1"/>
</dbReference>
<evidence type="ECO:0000259" key="7">
    <source>
        <dbReference type="SMART" id="SM00363"/>
    </source>
</evidence>
<dbReference type="EMBL" id="DQHO01000031">
    <property type="protein sequence ID" value="HCS94029.1"/>
    <property type="molecule type" value="Genomic_DNA"/>
</dbReference>
<evidence type="ECO:0000313" key="8">
    <source>
        <dbReference type="EMBL" id="HCS94029.1"/>
    </source>
</evidence>
<dbReference type="InterPro" id="IPR036986">
    <property type="entry name" value="S4_RNA-bd_sf"/>
</dbReference>
<dbReference type="InterPro" id="IPR006225">
    <property type="entry name" value="PsdUridine_synth_RluC/D"/>
</dbReference>
<dbReference type="InterPro" id="IPR020103">
    <property type="entry name" value="PsdUridine_synth_cat_dom_sf"/>
</dbReference>
<evidence type="ECO:0000313" key="9">
    <source>
        <dbReference type="Proteomes" id="UP000262195"/>
    </source>
</evidence>
<dbReference type="EC" id="5.4.99.-" evidence="6"/>
<comment type="catalytic activity">
    <reaction evidence="1 6">
        <text>a uridine in RNA = a pseudouridine in RNA</text>
        <dbReference type="Rhea" id="RHEA:48348"/>
        <dbReference type="Rhea" id="RHEA-COMP:12068"/>
        <dbReference type="Rhea" id="RHEA-COMP:12069"/>
        <dbReference type="ChEBI" id="CHEBI:65314"/>
        <dbReference type="ChEBI" id="CHEBI:65315"/>
    </reaction>
</comment>
<dbReference type="PROSITE" id="PS50889">
    <property type="entry name" value="S4"/>
    <property type="match status" value="1"/>
</dbReference>
<dbReference type="GO" id="GO:0003723">
    <property type="term" value="F:RNA binding"/>
    <property type="evidence" value="ECO:0007669"/>
    <property type="project" value="UniProtKB-KW"/>
</dbReference>
<dbReference type="Gene3D" id="3.30.2350.10">
    <property type="entry name" value="Pseudouridine synthase"/>
    <property type="match status" value="1"/>
</dbReference>
<comment type="caution">
    <text evidence="8">The sequence shown here is derived from an EMBL/GenBank/DDBJ whole genome shotgun (WGS) entry which is preliminary data.</text>
</comment>
<sequence length="320" mass="35966">MDEGQKETLDTNAYNTQPLDQVTFELTTDEERLDTWLADTLKETSRSQIQKWIEKGLVTVNGNKVVNKTSLKKGDLVLVVFPKKEEPLNANPEKMDLDIIYEDRDIIVLNKPSGMVVHPSIGHKSHTLVNGLLAYCESLKDVGESFRPGIVHRIDKDTSGLLVVAKNSKSHSVLAKEIAKHNVIREYTAIVAGIITESSGTINAPIGRDQKNRLKRAVVKGGKEAITHFKVVERFNTATEVVCHLETGRTHQIRVHFDYIKHPILNDPMYNNDGKPKTEFGQYLHAGKLSFNHPITKEKMTFTAPLPKEFAVLLNSLNKR</sequence>
<evidence type="ECO:0000256" key="6">
    <source>
        <dbReference type="RuleBase" id="RU362028"/>
    </source>
</evidence>
<keyword evidence="3 6" id="KW-0413">Isomerase</keyword>
<accession>A0A3D4S5D4</accession>
<evidence type="ECO:0000256" key="5">
    <source>
        <dbReference type="PROSITE-ProRule" id="PRU00182"/>
    </source>
</evidence>
<dbReference type="STRING" id="1121105.GCA_000421665_00583"/>
<dbReference type="Pfam" id="PF01479">
    <property type="entry name" value="S4"/>
    <property type="match status" value="1"/>
</dbReference>
<dbReference type="InterPro" id="IPR002942">
    <property type="entry name" value="S4_RNA-bd"/>
</dbReference>
<feature type="domain" description="RNA-binding S4" evidence="7">
    <location>
        <begin position="31"/>
        <end position="93"/>
    </location>
</feature>
<dbReference type="Proteomes" id="UP000262195">
    <property type="component" value="Unassembled WGS sequence"/>
</dbReference>
<comment type="similarity">
    <text evidence="2 6">Belongs to the pseudouridine synthase RluA family.</text>
</comment>
<dbReference type="PANTHER" id="PTHR21600">
    <property type="entry name" value="MITOCHONDRIAL RNA PSEUDOURIDINE SYNTHASE"/>
    <property type="match status" value="1"/>
</dbReference>
<dbReference type="PANTHER" id="PTHR21600:SF44">
    <property type="entry name" value="RIBOSOMAL LARGE SUBUNIT PSEUDOURIDINE SYNTHASE D"/>
    <property type="match status" value="1"/>
</dbReference>
<evidence type="ECO:0000256" key="4">
    <source>
        <dbReference type="PIRSR" id="PIRSR606225-1"/>
    </source>
</evidence>
<dbReference type="AlphaFoldDB" id="A0A3D4S5D4"/>
<dbReference type="InterPro" id="IPR050188">
    <property type="entry name" value="RluA_PseudoU_synthase"/>
</dbReference>
<proteinExistence type="inferred from homology"/>
<keyword evidence="5" id="KW-0694">RNA-binding</keyword>
<dbReference type="NCBIfam" id="TIGR00005">
    <property type="entry name" value="rluA_subfam"/>
    <property type="match status" value="1"/>
</dbReference>
<dbReference type="GO" id="GO:0000455">
    <property type="term" value="P:enzyme-directed rRNA pseudouridine synthesis"/>
    <property type="evidence" value="ECO:0007669"/>
    <property type="project" value="UniProtKB-ARBA"/>
</dbReference>
<dbReference type="Gene3D" id="3.10.290.10">
    <property type="entry name" value="RNA-binding S4 domain"/>
    <property type="match status" value="1"/>
</dbReference>
<dbReference type="InterPro" id="IPR006224">
    <property type="entry name" value="PsdUridine_synth_RluA-like_CS"/>
</dbReference>